<dbReference type="EMBL" id="VLKR01000001">
    <property type="protein sequence ID" value="TWI25874.1"/>
    <property type="molecule type" value="Genomic_DNA"/>
</dbReference>
<dbReference type="InterPro" id="IPR036397">
    <property type="entry name" value="RNaseH_sf"/>
</dbReference>
<evidence type="ECO:0000313" key="3">
    <source>
        <dbReference type="Proteomes" id="UP000315908"/>
    </source>
</evidence>
<dbReference type="InterPro" id="IPR001584">
    <property type="entry name" value="Integrase_cat-core"/>
</dbReference>
<dbReference type="Gene3D" id="3.30.420.10">
    <property type="entry name" value="Ribonuclease H-like superfamily/Ribonuclease H"/>
    <property type="match status" value="1"/>
</dbReference>
<evidence type="ECO:0000313" key="2">
    <source>
        <dbReference type="EMBL" id="TWI25874.1"/>
    </source>
</evidence>
<dbReference type="AlphaFoldDB" id="A0A562N160"/>
<feature type="domain" description="Integrase catalytic" evidence="1">
    <location>
        <begin position="1"/>
        <end position="72"/>
    </location>
</feature>
<comment type="caution">
    <text evidence="2">The sequence shown here is derived from an EMBL/GenBank/DDBJ whole genome shotgun (WGS) entry which is preliminary data.</text>
</comment>
<dbReference type="SUPFAM" id="SSF53098">
    <property type="entry name" value="Ribonuclease H-like"/>
    <property type="match status" value="1"/>
</dbReference>
<dbReference type="Pfam" id="PF13683">
    <property type="entry name" value="rve_3"/>
    <property type="match status" value="1"/>
</dbReference>
<reference evidence="2 3" key="1">
    <citation type="journal article" date="2015" name="Stand. Genomic Sci.">
        <title>Genomic Encyclopedia of Bacterial and Archaeal Type Strains, Phase III: the genomes of soil and plant-associated and newly described type strains.</title>
        <authorList>
            <person name="Whitman W.B."/>
            <person name="Woyke T."/>
            <person name="Klenk H.P."/>
            <person name="Zhou Y."/>
            <person name="Lilburn T.G."/>
            <person name="Beck B.J."/>
            <person name="De Vos P."/>
            <person name="Vandamme P."/>
            <person name="Eisen J.A."/>
            <person name="Garrity G."/>
            <person name="Hugenholtz P."/>
            <person name="Kyrpides N.C."/>
        </authorList>
    </citation>
    <scope>NUCLEOTIDE SEQUENCE [LARGE SCALE GENOMIC DNA]</scope>
    <source>
        <strain evidence="2 3">CGMCC 1.6855</strain>
    </source>
</reference>
<name>A0A562N160_9SPHI</name>
<dbReference type="PROSITE" id="PS50994">
    <property type="entry name" value="INTEGRASE"/>
    <property type="match status" value="1"/>
</dbReference>
<sequence>MKQVHGRPAHPQTQGKIERYHRTMKNVVKLNNYYSPEELKEALEEFVNRYNNERYHESLKNLTPADVYYGRGDLILKQRESLKKLAINNRKTEYLKQKLIDL</sequence>
<dbReference type="Proteomes" id="UP000315908">
    <property type="component" value="Unassembled WGS sequence"/>
</dbReference>
<dbReference type="InterPro" id="IPR012337">
    <property type="entry name" value="RNaseH-like_sf"/>
</dbReference>
<evidence type="ECO:0000259" key="1">
    <source>
        <dbReference type="PROSITE" id="PS50994"/>
    </source>
</evidence>
<accession>A0A562N160</accession>
<dbReference type="RefSeq" id="WP_084405242.1">
    <property type="nucleotide sequence ID" value="NZ_VLKR01000001.1"/>
</dbReference>
<gene>
    <name evidence="2" type="ORF">IQ31_00446</name>
</gene>
<dbReference type="GO" id="GO:0003676">
    <property type="term" value="F:nucleic acid binding"/>
    <property type="evidence" value="ECO:0007669"/>
    <property type="project" value="InterPro"/>
</dbReference>
<organism evidence="2 3">
    <name type="scientific">Sphingobacterium siyangense</name>
    <dbReference type="NCBI Taxonomy" id="459529"/>
    <lineage>
        <taxon>Bacteria</taxon>
        <taxon>Pseudomonadati</taxon>
        <taxon>Bacteroidota</taxon>
        <taxon>Sphingobacteriia</taxon>
        <taxon>Sphingobacteriales</taxon>
        <taxon>Sphingobacteriaceae</taxon>
        <taxon>Sphingobacterium</taxon>
    </lineage>
</organism>
<dbReference type="GO" id="GO:0015074">
    <property type="term" value="P:DNA integration"/>
    <property type="evidence" value="ECO:0007669"/>
    <property type="project" value="InterPro"/>
</dbReference>
<proteinExistence type="predicted"/>
<dbReference type="OrthoDB" id="930609at2"/>
<protein>
    <submittedName>
        <fullName evidence="2">Integrase-like protein</fullName>
    </submittedName>
</protein>